<organism evidence="1 2">
    <name type="scientific">Erythrobacter crassostreae</name>
    <dbReference type="NCBI Taxonomy" id="2828328"/>
    <lineage>
        <taxon>Bacteria</taxon>
        <taxon>Pseudomonadati</taxon>
        <taxon>Pseudomonadota</taxon>
        <taxon>Alphaproteobacteria</taxon>
        <taxon>Sphingomonadales</taxon>
        <taxon>Erythrobacteraceae</taxon>
        <taxon>Erythrobacter/Porphyrobacter group</taxon>
        <taxon>Erythrobacter</taxon>
    </lineage>
</organism>
<dbReference type="Proteomes" id="UP001138681">
    <property type="component" value="Unassembled WGS sequence"/>
</dbReference>
<gene>
    <name evidence="1" type="ORF">KCG46_00030</name>
</gene>
<dbReference type="EMBL" id="JAGSPC010000001">
    <property type="protein sequence ID" value="MBV7257957.1"/>
    <property type="molecule type" value="Genomic_DNA"/>
</dbReference>
<proteinExistence type="predicted"/>
<evidence type="ECO:0000313" key="2">
    <source>
        <dbReference type="Proteomes" id="UP001138681"/>
    </source>
</evidence>
<protein>
    <recommendedName>
        <fullName evidence="3">Integron</fullName>
    </recommendedName>
</protein>
<evidence type="ECO:0000313" key="1">
    <source>
        <dbReference type="EMBL" id="MBV7257957.1"/>
    </source>
</evidence>
<name>A0A9X1F0T7_9SPHN</name>
<reference evidence="1" key="1">
    <citation type="submission" date="2021-04" db="EMBL/GenBank/DDBJ databases">
        <authorList>
            <person name="Pira H."/>
            <person name="Risdian C."/>
            <person name="Wink J."/>
        </authorList>
    </citation>
    <scope>NUCLEOTIDE SEQUENCE</scope>
    <source>
        <strain evidence="1">WH158</strain>
    </source>
</reference>
<accession>A0A9X1F0T7</accession>
<evidence type="ECO:0008006" key="3">
    <source>
        <dbReference type="Google" id="ProtNLM"/>
    </source>
</evidence>
<dbReference type="AlphaFoldDB" id="A0A9X1F0T7"/>
<dbReference type="RefSeq" id="WP_218403337.1">
    <property type="nucleotide sequence ID" value="NZ_JAGSPC010000001.1"/>
</dbReference>
<keyword evidence="2" id="KW-1185">Reference proteome</keyword>
<sequence>MLSLQACTPPTLNVTLVQIGGEEEFDACPGVGRMAALPGSDAPLEVRARPEFDAPVTGYVDPGAFVWMCELTDDRAWHGVLYSHREDDRIPCEVSSPIAERQDYSGPCQQGWVPDETIVLFAD</sequence>
<comment type="caution">
    <text evidence="1">The sequence shown here is derived from an EMBL/GenBank/DDBJ whole genome shotgun (WGS) entry which is preliminary data.</text>
</comment>